<sequence>MSGQAESKGLSVGVQVVVVVGVIIAVLLAVVVGVASVRAGRMLERTIDDGGLGFVESLQTGVAQEIESLRISNRSYVNIVVQRLAGKRVFDNQETIPIGDRQVPKIFIMDEGLQQITGDEMLVQEWQNAMGSQFSVLQVVDEGLVRVATTLKDSDGNILWGKFYDKASPLYKATVENKGDYEDIVEIDGIPHLACYKAVTDADGDVRMVVFSGTSLQTVEWRVAYSSLGEGSYGIIFDTDGKVVVHPKVERGASMAESCPPLWSACESAGLFDTTDPVSVEYDFNGRLSRGYVQKIEGTDWYAMMVVNADLAMAPIGAMKRGLLLWTLPLALVGLALLAFAVMKLVSPLKEVVTVADRIAQGDLSMEIRGDSSNRNEIKKVMAAFGRILEEYRTLVQKVEDMNRRIAEGSKAMNEISRDVHESLTSVDEASKAVAEMVDSIAASAEETNAGVEEVSSGVASSTQVVTELSEQASVVSENAEEGRRSVEAVTDGTGKAGEVSGRVEEAVAELGKSVEGISGFVNTIATIADQTNLLALNAAIEAARAGDAGRGFAVVAEEVRKLAEESNEAASNIRKVIEEVQKDMSVAAKDTREAGTVMGDLLERSRQAAAKISEVTGGVASMAEGIQSIAAASEEQAASTQEIARAIDTIASMLNGGRDSAKDTERAAKEMASRMENLQMIREDQHNQLVELRELTSIYRLKPSDGTPPAIEG</sequence>
<evidence type="ECO:0000313" key="10">
    <source>
        <dbReference type="Proteomes" id="UP000006427"/>
    </source>
</evidence>
<proteinExistence type="inferred from homology"/>
<dbReference type="EMBL" id="ABTR02000001">
    <property type="protein sequence ID" value="EFC91137.1"/>
    <property type="molecule type" value="Genomic_DNA"/>
</dbReference>
<feature type="transmembrane region" description="Helical" evidence="6">
    <location>
        <begin position="12"/>
        <end position="35"/>
    </location>
</feature>
<dbReference type="PROSITE" id="PS50111">
    <property type="entry name" value="CHEMOTAXIS_TRANSDUC_2"/>
    <property type="match status" value="1"/>
</dbReference>
<keyword evidence="6" id="KW-0472">Membrane</keyword>
<gene>
    <name evidence="9" type="ORF">Dpep_1111</name>
</gene>
<keyword evidence="6" id="KW-0812">Transmembrane</keyword>
<feature type="region of interest" description="Disordered" evidence="5">
    <location>
        <begin position="470"/>
        <end position="498"/>
    </location>
</feature>
<evidence type="ECO:0000256" key="3">
    <source>
        <dbReference type="PROSITE-ProRule" id="PRU00284"/>
    </source>
</evidence>
<dbReference type="PANTHER" id="PTHR32089">
    <property type="entry name" value="METHYL-ACCEPTING CHEMOTAXIS PROTEIN MCPB"/>
    <property type="match status" value="1"/>
</dbReference>
<dbReference type="PROSITE" id="PS50885">
    <property type="entry name" value="HAMP"/>
    <property type="match status" value="1"/>
</dbReference>
<evidence type="ECO:0000259" key="8">
    <source>
        <dbReference type="PROSITE" id="PS50885"/>
    </source>
</evidence>
<feature type="domain" description="HAMP" evidence="8">
    <location>
        <begin position="343"/>
        <end position="397"/>
    </location>
</feature>
<dbReference type="InterPro" id="IPR003660">
    <property type="entry name" value="HAMP_dom"/>
</dbReference>
<dbReference type="PANTHER" id="PTHR32089:SF112">
    <property type="entry name" value="LYSOZYME-LIKE PROTEIN-RELATED"/>
    <property type="match status" value="1"/>
</dbReference>
<evidence type="ECO:0000259" key="7">
    <source>
        <dbReference type="PROSITE" id="PS50111"/>
    </source>
</evidence>
<dbReference type="RefSeq" id="WP_005660345.1">
    <property type="nucleotide sequence ID" value="NZ_ABTR02000001.1"/>
</dbReference>
<dbReference type="Pfam" id="PF17201">
    <property type="entry name" value="Cache_3-Cache_2"/>
    <property type="match status" value="1"/>
</dbReference>
<dbReference type="SUPFAM" id="SSF58104">
    <property type="entry name" value="Methyl-accepting chemotaxis protein (MCP) signaling domain"/>
    <property type="match status" value="1"/>
</dbReference>
<dbReference type="InterPro" id="IPR033462">
    <property type="entry name" value="Cache_3-Cache_2"/>
</dbReference>
<organism evidence="9 10">
    <name type="scientific">Dethiosulfovibrio peptidovorans DSM 11002</name>
    <dbReference type="NCBI Taxonomy" id="469381"/>
    <lineage>
        <taxon>Bacteria</taxon>
        <taxon>Thermotogati</taxon>
        <taxon>Synergistota</taxon>
        <taxon>Synergistia</taxon>
        <taxon>Synergistales</taxon>
        <taxon>Dethiosulfovibrionaceae</taxon>
        <taxon>Dethiosulfovibrio</taxon>
    </lineage>
</organism>
<keyword evidence="6" id="KW-1133">Transmembrane helix</keyword>
<accession>D2Z6P0</accession>
<feature type="transmembrane region" description="Helical" evidence="6">
    <location>
        <begin position="323"/>
        <end position="343"/>
    </location>
</feature>
<name>D2Z6P0_9BACT</name>
<dbReference type="OrthoDB" id="1225at2"/>
<evidence type="ECO:0000256" key="2">
    <source>
        <dbReference type="ARBA" id="ARBA00029447"/>
    </source>
</evidence>
<keyword evidence="10" id="KW-1185">Reference proteome</keyword>
<dbReference type="PaxDb" id="469381-Dpep_1111"/>
<dbReference type="GO" id="GO:0007165">
    <property type="term" value="P:signal transduction"/>
    <property type="evidence" value="ECO:0007669"/>
    <property type="project" value="UniProtKB-KW"/>
</dbReference>
<dbReference type="Proteomes" id="UP000006427">
    <property type="component" value="Unassembled WGS sequence"/>
</dbReference>
<dbReference type="Gene3D" id="1.10.8.500">
    <property type="entry name" value="HAMP domain in histidine kinase"/>
    <property type="match status" value="1"/>
</dbReference>
<feature type="coiled-coil region" evidence="4">
    <location>
        <begin position="662"/>
        <end position="696"/>
    </location>
</feature>
<dbReference type="Gene3D" id="1.10.287.950">
    <property type="entry name" value="Methyl-accepting chemotaxis protein"/>
    <property type="match status" value="1"/>
</dbReference>
<evidence type="ECO:0000256" key="1">
    <source>
        <dbReference type="ARBA" id="ARBA00023224"/>
    </source>
</evidence>
<dbReference type="Pfam" id="PF00015">
    <property type="entry name" value="MCPsignal"/>
    <property type="match status" value="1"/>
</dbReference>
<evidence type="ECO:0000256" key="5">
    <source>
        <dbReference type="SAM" id="MobiDB-lite"/>
    </source>
</evidence>
<evidence type="ECO:0000256" key="4">
    <source>
        <dbReference type="SAM" id="Coils"/>
    </source>
</evidence>
<keyword evidence="4" id="KW-0175">Coiled coil</keyword>
<dbReference type="GO" id="GO:0016020">
    <property type="term" value="C:membrane"/>
    <property type="evidence" value="ECO:0007669"/>
    <property type="project" value="InterPro"/>
</dbReference>
<keyword evidence="1 3" id="KW-0807">Transducer</keyword>
<protein>
    <submittedName>
        <fullName evidence="9">Methyl-accepting chemotaxis sensory transducer</fullName>
    </submittedName>
</protein>
<dbReference type="SMART" id="SM00304">
    <property type="entry name" value="HAMP"/>
    <property type="match status" value="1"/>
</dbReference>
<dbReference type="CDD" id="cd11386">
    <property type="entry name" value="MCP_signal"/>
    <property type="match status" value="1"/>
</dbReference>
<dbReference type="AlphaFoldDB" id="D2Z6P0"/>
<evidence type="ECO:0000256" key="6">
    <source>
        <dbReference type="SAM" id="Phobius"/>
    </source>
</evidence>
<dbReference type="eggNOG" id="COG0840">
    <property type="taxonomic scope" value="Bacteria"/>
</dbReference>
<comment type="similarity">
    <text evidence="2">Belongs to the methyl-accepting chemotaxis (MCP) protein family.</text>
</comment>
<dbReference type="Gene3D" id="3.30.450.20">
    <property type="entry name" value="PAS domain"/>
    <property type="match status" value="1"/>
</dbReference>
<dbReference type="STRING" id="469381.Dpep_1111"/>
<feature type="domain" description="Methyl-accepting transducer" evidence="7">
    <location>
        <begin position="416"/>
        <end position="652"/>
    </location>
</feature>
<comment type="caution">
    <text evidence="9">The sequence shown here is derived from an EMBL/GenBank/DDBJ whole genome shotgun (WGS) entry which is preliminary data.</text>
</comment>
<dbReference type="SMART" id="SM00283">
    <property type="entry name" value="MA"/>
    <property type="match status" value="1"/>
</dbReference>
<dbReference type="InterPro" id="IPR004089">
    <property type="entry name" value="MCPsignal_dom"/>
</dbReference>
<evidence type="ECO:0000313" key="9">
    <source>
        <dbReference type="EMBL" id="EFC91137.1"/>
    </source>
</evidence>
<dbReference type="CDD" id="cd06225">
    <property type="entry name" value="HAMP"/>
    <property type="match status" value="1"/>
</dbReference>
<reference evidence="9 10" key="1">
    <citation type="journal article" date="2010" name="Stand. Genomic Sci.">
        <title>Permanent draft genome sequence of Dethiosulfovibrio peptidovorans type strain (SEBR 4207).</title>
        <authorList>
            <person name="Labutti K."/>
            <person name="Mayilraj S."/>
            <person name="Clum A."/>
            <person name="Lucas S."/>
            <person name="Glavina Del Rio T."/>
            <person name="Nolan M."/>
            <person name="Tice H."/>
            <person name="Cheng J.F."/>
            <person name="Pitluck S."/>
            <person name="Liolios K."/>
            <person name="Ivanova N."/>
            <person name="Mavromatis K."/>
            <person name="Mikhailova N."/>
            <person name="Pati A."/>
            <person name="Goodwin L."/>
            <person name="Chen A."/>
            <person name="Palaniappan K."/>
            <person name="Land M."/>
            <person name="Hauser L."/>
            <person name="Chang Y.J."/>
            <person name="Jeffries C.D."/>
            <person name="Rohde M."/>
            <person name="Spring S."/>
            <person name="Goker M."/>
            <person name="Woyke T."/>
            <person name="Bristow J."/>
            <person name="Eisen J.A."/>
            <person name="Markowitz V."/>
            <person name="Hugenholtz P."/>
            <person name="Kyrpides N.C."/>
            <person name="Klenk H.P."/>
            <person name="Lapidus A."/>
        </authorList>
    </citation>
    <scope>NUCLEOTIDE SEQUENCE [LARGE SCALE GENOMIC DNA]</scope>
    <source>
        <strain evidence="9 10">DSM 11002</strain>
    </source>
</reference>